<protein>
    <submittedName>
        <fullName evidence="5">ABC transporter ATP-binding protein</fullName>
    </submittedName>
</protein>
<dbReference type="PROSITE" id="PS00211">
    <property type="entry name" value="ABC_TRANSPORTER_1"/>
    <property type="match status" value="1"/>
</dbReference>
<dbReference type="PANTHER" id="PTHR42939:SF1">
    <property type="entry name" value="ABC TRANSPORTER ATP-BINDING PROTEIN ALBC-RELATED"/>
    <property type="match status" value="1"/>
</dbReference>
<dbReference type="RefSeq" id="WP_228352576.1">
    <property type="nucleotide sequence ID" value="NZ_JACEGA010000001.1"/>
</dbReference>
<dbReference type="Pfam" id="PF00005">
    <property type="entry name" value="ABC_tran"/>
    <property type="match status" value="1"/>
</dbReference>
<dbReference type="Proteomes" id="UP000574276">
    <property type="component" value="Unassembled WGS sequence"/>
</dbReference>
<evidence type="ECO:0000256" key="3">
    <source>
        <dbReference type="ARBA" id="ARBA00022840"/>
    </source>
</evidence>
<gene>
    <name evidence="5" type="ORF">H0486_08360</name>
</gene>
<evidence type="ECO:0000313" key="6">
    <source>
        <dbReference type="Proteomes" id="UP000574276"/>
    </source>
</evidence>
<keyword evidence="3 5" id="KW-0067">ATP-binding</keyword>
<dbReference type="Gene3D" id="3.40.50.300">
    <property type="entry name" value="P-loop containing nucleotide triphosphate hydrolases"/>
    <property type="match status" value="1"/>
</dbReference>
<name>A0A839K0C5_9FIRM</name>
<dbReference type="InterPro" id="IPR027417">
    <property type="entry name" value="P-loop_NTPase"/>
</dbReference>
<dbReference type="InterPro" id="IPR051782">
    <property type="entry name" value="ABC_Transporter_VariousFunc"/>
</dbReference>
<sequence length="240" mass="26948">MLSVIDVTKKYGKLIANDHVSFEVHPGDISILLGPNGAGKSTIIKCIAGLLKFNGMILINKNENKSLPAKRDLGYIPEMPALYDMLTVWEHMEFIARAYSLTDWKDRAEMLLERLELDDKKKKLGSDLSKGMQQKVSICCGLLPQPKVILLDEPLVGLDPHAIKELKNMIVEYKNEGAAILISTHMLDSVADFWDSTNIMMDGRIAAKRTRKEIEGSGENLEDLFFKITEKEKSTVGEER</sequence>
<organism evidence="5 6">
    <name type="scientific">Variimorphobacter saccharofermentans</name>
    <dbReference type="NCBI Taxonomy" id="2755051"/>
    <lineage>
        <taxon>Bacteria</taxon>
        <taxon>Bacillati</taxon>
        <taxon>Bacillota</taxon>
        <taxon>Clostridia</taxon>
        <taxon>Lachnospirales</taxon>
        <taxon>Lachnospiraceae</taxon>
        <taxon>Variimorphobacter</taxon>
    </lineage>
</organism>
<evidence type="ECO:0000259" key="4">
    <source>
        <dbReference type="PROSITE" id="PS50893"/>
    </source>
</evidence>
<keyword evidence="6" id="KW-1185">Reference proteome</keyword>
<dbReference type="CDD" id="cd03230">
    <property type="entry name" value="ABC_DR_subfamily_A"/>
    <property type="match status" value="1"/>
</dbReference>
<dbReference type="InterPro" id="IPR003439">
    <property type="entry name" value="ABC_transporter-like_ATP-bd"/>
</dbReference>
<reference evidence="5 6" key="1">
    <citation type="submission" date="2020-07" db="EMBL/GenBank/DDBJ databases">
        <title>Characterization and genome sequencing of isolate MD1, a novel member within the family Lachnospiraceae.</title>
        <authorList>
            <person name="Rettenmaier R."/>
            <person name="Di Bello L."/>
            <person name="Zinser C."/>
            <person name="Scheitz K."/>
            <person name="Liebl W."/>
            <person name="Zverlov V."/>
        </authorList>
    </citation>
    <scope>NUCLEOTIDE SEQUENCE [LARGE SCALE GENOMIC DNA]</scope>
    <source>
        <strain evidence="5 6">MD1</strain>
    </source>
</reference>
<dbReference type="GO" id="GO:0016887">
    <property type="term" value="F:ATP hydrolysis activity"/>
    <property type="evidence" value="ECO:0007669"/>
    <property type="project" value="InterPro"/>
</dbReference>
<dbReference type="InterPro" id="IPR003593">
    <property type="entry name" value="AAA+_ATPase"/>
</dbReference>
<evidence type="ECO:0000256" key="2">
    <source>
        <dbReference type="ARBA" id="ARBA00022741"/>
    </source>
</evidence>
<comment type="caution">
    <text evidence="5">The sequence shown here is derived from an EMBL/GenBank/DDBJ whole genome shotgun (WGS) entry which is preliminary data.</text>
</comment>
<feature type="domain" description="ABC transporter" evidence="4">
    <location>
        <begin position="2"/>
        <end position="227"/>
    </location>
</feature>
<dbReference type="SUPFAM" id="SSF52540">
    <property type="entry name" value="P-loop containing nucleoside triphosphate hydrolases"/>
    <property type="match status" value="1"/>
</dbReference>
<evidence type="ECO:0000256" key="1">
    <source>
        <dbReference type="ARBA" id="ARBA00022448"/>
    </source>
</evidence>
<accession>A0A839K0C5</accession>
<dbReference type="PROSITE" id="PS50893">
    <property type="entry name" value="ABC_TRANSPORTER_2"/>
    <property type="match status" value="1"/>
</dbReference>
<dbReference type="EMBL" id="JACEGA010000001">
    <property type="protein sequence ID" value="MBB2182887.1"/>
    <property type="molecule type" value="Genomic_DNA"/>
</dbReference>
<keyword evidence="1" id="KW-0813">Transport</keyword>
<dbReference type="AlphaFoldDB" id="A0A839K0C5"/>
<dbReference type="PANTHER" id="PTHR42939">
    <property type="entry name" value="ABC TRANSPORTER ATP-BINDING PROTEIN ALBC-RELATED"/>
    <property type="match status" value="1"/>
</dbReference>
<keyword evidence="2" id="KW-0547">Nucleotide-binding</keyword>
<dbReference type="InterPro" id="IPR017871">
    <property type="entry name" value="ABC_transporter-like_CS"/>
</dbReference>
<evidence type="ECO:0000313" key="5">
    <source>
        <dbReference type="EMBL" id="MBB2182887.1"/>
    </source>
</evidence>
<proteinExistence type="predicted"/>
<dbReference type="GO" id="GO:0005524">
    <property type="term" value="F:ATP binding"/>
    <property type="evidence" value="ECO:0007669"/>
    <property type="project" value="UniProtKB-KW"/>
</dbReference>
<dbReference type="SMART" id="SM00382">
    <property type="entry name" value="AAA"/>
    <property type="match status" value="1"/>
</dbReference>